<dbReference type="GO" id="GO:0004617">
    <property type="term" value="F:phosphoglycerate dehydrogenase activity"/>
    <property type="evidence" value="ECO:0007669"/>
    <property type="project" value="UniProtKB-EC"/>
</dbReference>
<dbReference type="InterPro" id="IPR006140">
    <property type="entry name" value="D-isomer_DH_NAD-bd"/>
</dbReference>
<comment type="similarity">
    <text evidence="2">Belongs to the D-isomer specific 2-hydroxyacid dehydrogenase family.</text>
</comment>
<evidence type="ECO:0000256" key="2">
    <source>
        <dbReference type="ARBA" id="ARBA00005854"/>
    </source>
</evidence>
<dbReference type="GO" id="GO:0006564">
    <property type="term" value="P:L-serine biosynthetic process"/>
    <property type="evidence" value="ECO:0007669"/>
    <property type="project" value="UniProtKB-KW"/>
</dbReference>
<dbReference type="Pfam" id="PF02826">
    <property type="entry name" value="2-Hacid_dh_C"/>
    <property type="match status" value="1"/>
</dbReference>
<evidence type="ECO:0000256" key="3">
    <source>
        <dbReference type="ARBA" id="ARBA00013143"/>
    </source>
</evidence>
<evidence type="ECO:0000313" key="11">
    <source>
        <dbReference type="EMBL" id="VAW08204.1"/>
    </source>
</evidence>
<gene>
    <name evidence="11" type="ORF">MNBD_ACTINO02-2203</name>
</gene>
<dbReference type="InterPro" id="IPR029753">
    <property type="entry name" value="D-isomer_DH_CS"/>
</dbReference>
<dbReference type="SUPFAM" id="SSF143548">
    <property type="entry name" value="Serine metabolism enzymes domain"/>
    <property type="match status" value="1"/>
</dbReference>
<dbReference type="InterPro" id="IPR036291">
    <property type="entry name" value="NAD(P)-bd_dom_sf"/>
</dbReference>
<dbReference type="SUPFAM" id="SSF52283">
    <property type="entry name" value="Formate/glycerate dehydrogenase catalytic domain-like"/>
    <property type="match status" value="1"/>
</dbReference>
<dbReference type="Pfam" id="PF19304">
    <property type="entry name" value="PGDH_inter"/>
    <property type="match status" value="1"/>
</dbReference>
<dbReference type="InterPro" id="IPR006236">
    <property type="entry name" value="PGDH"/>
</dbReference>
<dbReference type="CDD" id="cd04902">
    <property type="entry name" value="ACT_3PGDH-xct"/>
    <property type="match status" value="1"/>
</dbReference>
<dbReference type="EMBL" id="UOEK01000448">
    <property type="protein sequence ID" value="VAW08204.1"/>
    <property type="molecule type" value="Genomic_DNA"/>
</dbReference>
<evidence type="ECO:0000259" key="10">
    <source>
        <dbReference type="PROSITE" id="PS51671"/>
    </source>
</evidence>
<comment type="pathway">
    <text evidence="1">Amino-acid biosynthesis; L-serine biosynthesis; L-serine from 3-phospho-D-glycerate: step 1/3.</text>
</comment>
<dbReference type="SUPFAM" id="SSF51735">
    <property type="entry name" value="NAD(P)-binding Rossmann-fold domains"/>
    <property type="match status" value="1"/>
</dbReference>
<dbReference type="FunFam" id="3.40.50.720:FF:000021">
    <property type="entry name" value="D-3-phosphoglycerate dehydrogenase"/>
    <property type="match status" value="1"/>
</dbReference>
<dbReference type="Pfam" id="PF00389">
    <property type="entry name" value="2-Hacid_dh"/>
    <property type="match status" value="1"/>
</dbReference>
<dbReference type="Gene3D" id="3.30.1330.90">
    <property type="entry name" value="D-3-phosphoglycerate dehydrogenase, domain 3"/>
    <property type="match status" value="1"/>
</dbReference>
<accession>A0A3B0THR6</accession>
<name>A0A3B0THR6_9ZZZZ</name>
<dbReference type="SUPFAM" id="SSF55021">
    <property type="entry name" value="ACT-like"/>
    <property type="match status" value="1"/>
</dbReference>
<dbReference type="InterPro" id="IPR029009">
    <property type="entry name" value="ASB_dom_sf"/>
</dbReference>
<reference evidence="11" key="1">
    <citation type="submission" date="2018-06" db="EMBL/GenBank/DDBJ databases">
        <authorList>
            <person name="Zhirakovskaya E."/>
        </authorList>
    </citation>
    <scope>NUCLEOTIDE SEQUENCE</scope>
</reference>
<dbReference type="InterPro" id="IPR045626">
    <property type="entry name" value="PGDH_ASB_dom"/>
</dbReference>
<dbReference type="GO" id="GO:0051287">
    <property type="term" value="F:NAD binding"/>
    <property type="evidence" value="ECO:0007669"/>
    <property type="project" value="InterPro"/>
</dbReference>
<dbReference type="InterPro" id="IPR045865">
    <property type="entry name" value="ACT-like_dom_sf"/>
</dbReference>
<dbReference type="CDD" id="cd12173">
    <property type="entry name" value="PGDH_4"/>
    <property type="match status" value="1"/>
</dbReference>
<evidence type="ECO:0000256" key="8">
    <source>
        <dbReference type="ARBA" id="ARBA00023299"/>
    </source>
</evidence>
<dbReference type="Pfam" id="PF01842">
    <property type="entry name" value="ACT"/>
    <property type="match status" value="1"/>
</dbReference>
<keyword evidence="8" id="KW-0718">Serine biosynthesis</keyword>
<dbReference type="Gene3D" id="3.30.70.260">
    <property type="match status" value="1"/>
</dbReference>
<keyword evidence="5" id="KW-0028">Amino-acid biosynthesis</keyword>
<dbReference type="UniPathway" id="UPA00135">
    <property type="reaction ID" value="UER00196"/>
</dbReference>
<dbReference type="PANTHER" id="PTHR42789:SF1">
    <property type="entry name" value="D-ISOMER SPECIFIC 2-HYDROXYACID DEHYDROGENASE FAMILY PROTEIN (AFU_ORTHOLOGUE AFUA_6G10090)"/>
    <property type="match status" value="1"/>
</dbReference>
<dbReference type="PROSITE" id="PS51671">
    <property type="entry name" value="ACT"/>
    <property type="match status" value="1"/>
</dbReference>
<dbReference type="PROSITE" id="PS00065">
    <property type="entry name" value="D_2_HYDROXYACID_DH_1"/>
    <property type="match status" value="1"/>
</dbReference>
<dbReference type="PROSITE" id="PS00671">
    <property type="entry name" value="D_2_HYDROXYACID_DH_3"/>
    <property type="match status" value="1"/>
</dbReference>
<evidence type="ECO:0000256" key="5">
    <source>
        <dbReference type="ARBA" id="ARBA00022605"/>
    </source>
</evidence>
<dbReference type="InterPro" id="IPR029752">
    <property type="entry name" value="D-isomer_DH_CS1"/>
</dbReference>
<dbReference type="PANTHER" id="PTHR42789">
    <property type="entry name" value="D-ISOMER SPECIFIC 2-HYDROXYACID DEHYDROGENASE FAMILY PROTEIN (AFU_ORTHOLOGUE AFUA_6G10090)"/>
    <property type="match status" value="1"/>
</dbReference>
<dbReference type="AlphaFoldDB" id="A0A3B0THR6"/>
<dbReference type="InterPro" id="IPR002912">
    <property type="entry name" value="ACT_dom"/>
</dbReference>
<dbReference type="NCBIfam" id="TIGR01327">
    <property type="entry name" value="PGDH"/>
    <property type="match status" value="1"/>
</dbReference>
<comment type="catalytic activity">
    <reaction evidence="9">
        <text>(2R)-3-phosphoglycerate + NAD(+) = 3-phosphooxypyruvate + NADH + H(+)</text>
        <dbReference type="Rhea" id="RHEA:12641"/>
        <dbReference type="ChEBI" id="CHEBI:15378"/>
        <dbReference type="ChEBI" id="CHEBI:18110"/>
        <dbReference type="ChEBI" id="CHEBI:57540"/>
        <dbReference type="ChEBI" id="CHEBI:57945"/>
        <dbReference type="ChEBI" id="CHEBI:58272"/>
        <dbReference type="EC" id="1.1.1.95"/>
    </reaction>
</comment>
<sequence>MKPKVVVAEEIADAGIAALLEHCEVDLAVGLDRPDLLRRLADARGLLVRSATQVDAEMIAAAPKLDVIGRAGIGVDNIDLDAATAAGVLVVNAPHANVISAAEHTMALILAQARRIPEADTSLRGGEWKRSQLGGVEIHGKVLGVLGLGKIGTLVSERAKAFGMKVIAYDPFVSDDRARRVGVDLLDLDEVLAAADFLTVHLPRNRHTEAMLDAEAFKKMKSSARVINVARGGIVVEADLAAALRSGELGGAAIDVYATEPMTSSPLFDAPSIVMTPHLGASTTEAQDKAGIAVAESIAATLRGELVLTGVNLDLGPNVPPELSEFLPVAVQLGRVFVGLANGVPQDFTVIAEGAISEFSVKPLALAALKGALSSVTDRPVTYVNAQSIASSRGVVVHEMARASTDAYQSSIRIAGTVDGVDRVVAGTATAHKGPVLTEVDGYFIEVRLGGNTLIVRNDDTPGVIGRLGGYLGENDINISDMVVGRSGDEAAMMGVRVDGRITEDQLAGIEQLDGILAVRYFEFD</sequence>
<dbReference type="InterPro" id="IPR006139">
    <property type="entry name" value="D-isomer_2_OHA_DH_cat_dom"/>
</dbReference>
<dbReference type="EC" id="1.1.1.95" evidence="3"/>
<dbReference type="InterPro" id="IPR050857">
    <property type="entry name" value="D-2-hydroxyacid_DH"/>
</dbReference>
<protein>
    <recommendedName>
        <fullName evidence="4">D-3-phosphoglycerate dehydrogenase</fullName>
        <ecNumber evidence="3">1.1.1.95</ecNumber>
    </recommendedName>
</protein>
<keyword evidence="7" id="KW-0520">NAD</keyword>
<keyword evidence="6 11" id="KW-0560">Oxidoreductase</keyword>
<evidence type="ECO:0000256" key="1">
    <source>
        <dbReference type="ARBA" id="ARBA00005216"/>
    </source>
</evidence>
<evidence type="ECO:0000256" key="6">
    <source>
        <dbReference type="ARBA" id="ARBA00023002"/>
    </source>
</evidence>
<dbReference type="PROSITE" id="PS00670">
    <property type="entry name" value="D_2_HYDROXYACID_DH_2"/>
    <property type="match status" value="1"/>
</dbReference>
<dbReference type="Gene3D" id="3.40.50.720">
    <property type="entry name" value="NAD(P)-binding Rossmann-like Domain"/>
    <property type="match status" value="2"/>
</dbReference>
<organism evidence="11">
    <name type="scientific">hydrothermal vent metagenome</name>
    <dbReference type="NCBI Taxonomy" id="652676"/>
    <lineage>
        <taxon>unclassified sequences</taxon>
        <taxon>metagenomes</taxon>
        <taxon>ecological metagenomes</taxon>
    </lineage>
</organism>
<evidence type="ECO:0000256" key="9">
    <source>
        <dbReference type="ARBA" id="ARBA00048731"/>
    </source>
</evidence>
<evidence type="ECO:0000256" key="7">
    <source>
        <dbReference type="ARBA" id="ARBA00023027"/>
    </source>
</evidence>
<evidence type="ECO:0000256" key="4">
    <source>
        <dbReference type="ARBA" id="ARBA00021582"/>
    </source>
</evidence>
<proteinExistence type="inferred from homology"/>
<feature type="domain" description="ACT" evidence="10">
    <location>
        <begin position="453"/>
        <end position="524"/>
    </location>
</feature>